<evidence type="ECO:0000256" key="15">
    <source>
        <dbReference type="ARBA" id="ARBA00023180"/>
    </source>
</evidence>
<evidence type="ECO:0000256" key="17">
    <source>
        <dbReference type="SAM" id="MobiDB-lite"/>
    </source>
</evidence>
<keyword evidence="5" id="KW-0964">Secreted</keyword>
<evidence type="ECO:0000313" key="23">
    <source>
        <dbReference type="Proteomes" id="UP000515208"/>
    </source>
</evidence>
<evidence type="ECO:0000259" key="20">
    <source>
        <dbReference type="PROSITE" id="PS50221"/>
    </source>
</evidence>
<keyword evidence="14" id="KW-0675">Receptor</keyword>
<keyword evidence="13" id="KW-1015">Disulfide bond</keyword>
<feature type="transmembrane region" description="Helical" evidence="18">
    <location>
        <begin position="966"/>
        <end position="990"/>
    </location>
</feature>
<dbReference type="InterPro" id="IPR000203">
    <property type="entry name" value="GPS"/>
</dbReference>
<dbReference type="FunFam" id="1.25.40.610:FF:000002">
    <property type="entry name" value="Adhesion G protein-coupled receptor B2"/>
    <property type="match status" value="1"/>
</dbReference>
<feature type="compositionally biased region" description="Basic and acidic residues" evidence="17">
    <location>
        <begin position="1375"/>
        <end position="1384"/>
    </location>
</feature>
<feature type="transmembrane region" description="Helical" evidence="18">
    <location>
        <begin position="859"/>
        <end position="880"/>
    </location>
</feature>
<dbReference type="GeneID" id="104986479"/>
<comment type="similarity">
    <text evidence="3">Belongs to the G-protein coupled receptor 2 family. Adhesion G-protein coupled receptor (ADGR) subfamily.</text>
</comment>
<evidence type="ECO:0000256" key="9">
    <source>
        <dbReference type="ARBA" id="ARBA00022737"/>
    </source>
</evidence>
<feature type="domain" description="G-protein coupled receptors family 2 profile 2" evidence="22">
    <location>
        <begin position="822"/>
        <end position="1070"/>
    </location>
</feature>
<dbReference type="SUPFAM" id="SSF82895">
    <property type="entry name" value="TSP-1 type 1 repeat"/>
    <property type="match status" value="4"/>
</dbReference>
<evidence type="ECO:0000256" key="4">
    <source>
        <dbReference type="ARBA" id="ARBA00022475"/>
    </source>
</evidence>
<comment type="subcellular location">
    <subcellularLocation>
        <location evidence="2">Cell membrane</location>
        <topology evidence="2">Multi-pass membrane protein</topology>
    </subcellularLocation>
    <subcellularLocation>
        <location evidence="1">Secreted</location>
    </subcellularLocation>
</comment>
<dbReference type="PROSITE" id="PS50227">
    <property type="entry name" value="G_PROTEIN_RECEP_F2_3"/>
    <property type="match status" value="1"/>
</dbReference>
<dbReference type="PROSITE" id="PS50261">
    <property type="entry name" value="G_PROTEIN_RECEP_F2_4"/>
    <property type="match status" value="1"/>
</dbReference>
<dbReference type="RefSeq" id="XP_010835384.1">
    <property type="nucleotide sequence ID" value="XM_010837082.1"/>
</dbReference>
<feature type="region of interest" description="Disordered" evidence="17">
    <location>
        <begin position="1210"/>
        <end position="1255"/>
    </location>
</feature>
<dbReference type="FunFam" id="2.20.100.10:FF:000003">
    <property type="entry name" value="Adhesion G protein-coupled receptor B2"/>
    <property type="match status" value="2"/>
</dbReference>
<evidence type="ECO:0000256" key="13">
    <source>
        <dbReference type="ARBA" id="ARBA00023157"/>
    </source>
</evidence>
<dbReference type="Gene3D" id="1.25.40.610">
    <property type="match status" value="1"/>
</dbReference>
<dbReference type="Proteomes" id="UP000515208">
    <property type="component" value="Unplaced"/>
</dbReference>
<evidence type="ECO:0000256" key="14">
    <source>
        <dbReference type="ARBA" id="ARBA00023170"/>
    </source>
</evidence>
<evidence type="ECO:0000256" key="3">
    <source>
        <dbReference type="ARBA" id="ARBA00007343"/>
    </source>
</evidence>
<feature type="region of interest" description="Disordered" evidence="17">
    <location>
        <begin position="1375"/>
        <end position="1440"/>
    </location>
</feature>
<reference evidence="24" key="1">
    <citation type="submission" date="2025-08" db="UniProtKB">
        <authorList>
            <consortium name="RefSeq"/>
        </authorList>
    </citation>
    <scope>IDENTIFICATION</scope>
    <source>
        <tissue evidence="24">Blood</tissue>
    </source>
</reference>
<dbReference type="SUPFAM" id="SSF81321">
    <property type="entry name" value="Family A G protein-coupled receptor-like"/>
    <property type="match status" value="1"/>
</dbReference>
<feature type="compositionally biased region" description="Low complexity" evidence="17">
    <location>
        <begin position="658"/>
        <end position="669"/>
    </location>
</feature>
<keyword evidence="12 18" id="KW-0472">Membrane</keyword>
<evidence type="ECO:0000256" key="19">
    <source>
        <dbReference type="SAM" id="SignalP"/>
    </source>
</evidence>
<dbReference type="PANTHER" id="PTHR10239:SF32">
    <property type="entry name" value="ADHESION G PROTEIN-COUPLED RECEPTOR B2"/>
    <property type="match status" value="1"/>
</dbReference>
<dbReference type="KEGG" id="bbis:104986479"/>
<evidence type="ECO:0000256" key="2">
    <source>
        <dbReference type="ARBA" id="ARBA00004651"/>
    </source>
</evidence>
<evidence type="ECO:0000259" key="22">
    <source>
        <dbReference type="PROSITE" id="PS50261"/>
    </source>
</evidence>
<dbReference type="GO" id="GO:0004930">
    <property type="term" value="F:G protein-coupled receptor activity"/>
    <property type="evidence" value="ECO:0007669"/>
    <property type="project" value="UniProtKB-KW"/>
</dbReference>
<proteinExistence type="inferred from homology"/>
<dbReference type="FunFam" id="2.20.100.10:FF:000004">
    <property type="entry name" value="Adhesion G protein-coupled receptor B2"/>
    <property type="match status" value="1"/>
</dbReference>
<dbReference type="PANTHER" id="PTHR10239">
    <property type="entry name" value="ISTHMIN-2"/>
    <property type="match status" value="1"/>
</dbReference>
<dbReference type="InterPro" id="IPR000884">
    <property type="entry name" value="TSP1_rpt"/>
</dbReference>
<dbReference type="InterPro" id="IPR032471">
    <property type="entry name" value="AGRL2-4_GAIN_subdom_A"/>
</dbReference>
<dbReference type="InterPro" id="IPR036383">
    <property type="entry name" value="TSP1_rpt_sf"/>
</dbReference>
<sequence>MTPACPLLLSVILSLRLAAAFDPAPSACSALASGVLYGAFSLQDLFPTIASGCSWTLENPDPTKYSLYLRFNRQEQVCTHFAPRLLPLDHYLVNFTCLRPSPEEAEAQAGQFTCGVLCRWSEECSRAAGRACGFAQPGCSCPGEAGAGPAATTTPPGPPAAHTLSNALVPGGPAPPAEADLHSGSSNDLFTTEMRYGDPAAEEWSPWSVCSLTCGQGLQVRTRSCVSSPYGTLCSGPLRETRPCNNSATCPVHGVWEEWGSWSLCSRSCGRGSRSRMRTCVPPQHGGKACEGPELQTKLCSMAACPVEGQWLEWGPWGPCSTSCANGTQQRSRKCSVAGPAWATCAGALTDTRECGNLECPATDGKWGPWNAWSLCSKTCDTGWQRRFRMCQATGAQGYPCEGTGEEVKPCSEKRCPAFHEMCRDEYVMLMTWKKAAAGEIIYNKCPPNASGSASRRCLLSAQGVAYWGLPSFARCISHEYRYLYLSLREHLAKGQRMLAGEGMSQVVRSLQELLARRTYYSGDLLFSVDILRNVTDTFKRATYVPSADDVQRFFQVVSFMVDAENKDKWDDAQQVSPGSVHLLRVVEDFIHLVGDALKAFQSSLIVTDNLVISIQREPVSAVSSDITFPMRGRRGMKDWVRYSEDRLFLPKEVLSLSSPGKPAASGAAGSLGRGRGPGTVPPGPGHSHQRLLPADPEDSSSYFVIGAVLYRTLGLILPPPRPPLAVTSRVMTVTVRPPTQPLAEPLITVELSYIINGTTDPHCASWDYSRADASSGDWDTESCQTLETQAAHTRCQCQRLSTFAVLAQPPKDLTLELAGAPSVPLVIGCAVSCMALLTLLAIYAAFWRFIKSERSIILLNFCLSILASNILILVGQSRVLSKGVCTMTAAFLHFFFLSSFCWVLTEAWQSYLAVIGRMRTRLVRKRFLCLGWGLPALVVAVSVGFTRTKGYGTSSYCWLSLEGGLLYAFVGPAAVIVLVNMLIGIIVFNKLMARDGISDSLRLSPDAASGSVPVASLWSSCVVLPLLALTWMSAVLAMTDRRSVLFQALFAVFNSAQGFVITAVHCFLRREVQDVVKCQMGVCRADESEDSPDSCKNGQLQILSDFEKDVDLACQTVLFKEVNTCNPSTITGTLSRLSLDEDEEPKSCLVGPEGSLSFSPLPGNILVPMAASPGLGEPPPPQEANPVYMCGEGGLRQLDLTWLRPAEPGSEGDYMVLPRRTLSLQPGGGGGGGEDPPRARPEGTPRRASKSLGHTEAYPSFLSVEHSGLGLGPAYGSLQNPYGMTFQPPPPTPSARQVPEPGERSRTMPRTVPGSTMKLGSLERKKLRYSDLDFEKVITWSPAVHHVRSSMPSAWTPHHNFAGRFQAAHFVDKKMKPEEKPSPGERPGLSQQRRHQSWSTFKSMTLGSLPPKPRERLALHRATAWEPTEPPDGDFQTEV</sequence>
<evidence type="ECO:0000256" key="16">
    <source>
        <dbReference type="ARBA" id="ARBA00023224"/>
    </source>
</evidence>
<evidence type="ECO:0000256" key="6">
    <source>
        <dbReference type="ARBA" id="ARBA00022553"/>
    </source>
</evidence>
<dbReference type="FunFam" id="1.20.1070.10:FF:000016">
    <property type="entry name" value="Adhesion G protein-coupled receptor B2"/>
    <property type="match status" value="1"/>
</dbReference>
<dbReference type="InterPro" id="IPR051867">
    <property type="entry name" value="Angio_Inhib/Adhesion_GPCR"/>
</dbReference>
<dbReference type="Gene3D" id="2.60.220.50">
    <property type="match status" value="1"/>
</dbReference>
<feature type="compositionally biased region" description="Acidic residues" evidence="17">
    <location>
        <begin position="1430"/>
        <end position="1440"/>
    </location>
</feature>
<keyword evidence="16" id="KW-0807">Transducer</keyword>
<dbReference type="OrthoDB" id="5989160at2759"/>
<feature type="region of interest" description="Disordered" evidence="17">
    <location>
        <begin position="658"/>
        <end position="694"/>
    </location>
</feature>
<dbReference type="SMART" id="SM00209">
    <property type="entry name" value="TSP1"/>
    <property type="match status" value="4"/>
</dbReference>
<keyword evidence="6" id="KW-0597">Phosphoprotein</keyword>
<dbReference type="Pfam" id="PF19188">
    <property type="entry name" value="AGRB_N"/>
    <property type="match status" value="2"/>
</dbReference>
<dbReference type="PROSITE" id="PS50221">
    <property type="entry name" value="GAIN_B"/>
    <property type="match status" value="1"/>
</dbReference>
<feature type="compositionally biased region" description="Basic and acidic residues" evidence="17">
    <location>
        <begin position="1236"/>
        <end position="1246"/>
    </location>
</feature>
<feature type="chain" id="PRO_5028264540" evidence="19">
    <location>
        <begin position="21"/>
        <end position="1440"/>
    </location>
</feature>
<dbReference type="GO" id="GO:0016525">
    <property type="term" value="P:negative regulation of angiogenesis"/>
    <property type="evidence" value="ECO:0007669"/>
    <property type="project" value="InterPro"/>
</dbReference>
<dbReference type="InterPro" id="IPR057244">
    <property type="entry name" value="GAIN_B"/>
</dbReference>
<feature type="transmembrane region" description="Helical" evidence="18">
    <location>
        <begin position="826"/>
        <end position="847"/>
    </location>
</feature>
<dbReference type="InterPro" id="IPR036445">
    <property type="entry name" value="GPCR_2_extracell_dom_sf"/>
</dbReference>
<keyword evidence="15" id="KW-0325">Glycoprotein</keyword>
<dbReference type="Pfam" id="PF00090">
    <property type="entry name" value="TSP_1"/>
    <property type="match status" value="4"/>
</dbReference>
<evidence type="ECO:0000256" key="11">
    <source>
        <dbReference type="ARBA" id="ARBA00023040"/>
    </source>
</evidence>
<dbReference type="SMART" id="SM00303">
    <property type="entry name" value="GPS"/>
    <property type="match status" value="1"/>
</dbReference>
<dbReference type="Gene3D" id="1.20.1070.10">
    <property type="entry name" value="Rhodopsin 7-helix transmembrane proteins"/>
    <property type="match status" value="1"/>
</dbReference>
<dbReference type="FunFam" id="4.10.1240.10:FF:000002">
    <property type="entry name" value="Adhesion G protein-coupled receptor B2"/>
    <property type="match status" value="1"/>
</dbReference>
<dbReference type="GO" id="GO:0005576">
    <property type="term" value="C:extracellular region"/>
    <property type="evidence" value="ECO:0007669"/>
    <property type="project" value="UniProtKB-SubCell"/>
</dbReference>
<feature type="transmembrane region" description="Helical" evidence="18">
    <location>
        <begin position="1011"/>
        <end position="1033"/>
    </location>
</feature>
<dbReference type="Gene3D" id="4.10.1240.10">
    <property type="entry name" value="GPCR, family 2, extracellular hormone receptor domain"/>
    <property type="match status" value="1"/>
</dbReference>
<feature type="compositionally biased region" description="Polar residues" evidence="17">
    <location>
        <begin position="1398"/>
        <end position="1407"/>
    </location>
</feature>
<feature type="compositionally biased region" description="Low complexity" evidence="17">
    <location>
        <begin position="145"/>
        <end position="154"/>
    </location>
</feature>
<evidence type="ECO:0000256" key="10">
    <source>
        <dbReference type="ARBA" id="ARBA00022989"/>
    </source>
</evidence>
<feature type="domain" description="G-protein coupled receptors family 2 profile 1" evidence="21">
    <location>
        <begin position="410"/>
        <end position="480"/>
    </location>
</feature>
<dbReference type="Pfam" id="PF00002">
    <property type="entry name" value="7tm_2"/>
    <property type="match status" value="1"/>
</dbReference>
<dbReference type="InterPro" id="IPR001879">
    <property type="entry name" value="GPCR_2_extracellular_dom"/>
</dbReference>
<dbReference type="PRINTS" id="PR00249">
    <property type="entry name" value="GPCRSECRETIN"/>
</dbReference>
<name>A0A6P3H8H6_BISBB</name>
<keyword evidence="8 19" id="KW-0732">Signal</keyword>
<keyword evidence="7 18" id="KW-0812">Transmembrane</keyword>
<keyword evidence="9" id="KW-0677">Repeat</keyword>
<keyword evidence="4" id="KW-1003">Cell membrane</keyword>
<feature type="transmembrane region" description="Helical" evidence="18">
    <location>
        <begin position="1045"/>
        <end position="1069"/>
    </location>
</feature>
<dbReference type="SMART" id="SM00008">
    <property type="entry name" value="HormR"/>
    <property type="match status" value="1"/>
</dbReference>
<dbReference type="InterPro" id="IPR000832">
    <property type="entry name" value="GPCR_2_secretin-like"/>
</dbReference>
<evidence type="ECO:0000256" key="5">
    <source>
        <dbReference type="ARBA" id="ARBA00022525"/>
    </source>
</evidence>
<dbReference type="Gene3D" id="2.20.100.10">
    <property type="entry name" value="Thrombospondin type-1 (TSP1) repeat"/>
    <property type="match status" value="4"/>
</dbReference>
<dbReference type="InterPro" id="IPR043838">
    <property type="entry name" value="AGRB_N"/>
</dbReference>
<evidence type="ECO:0000256" key="12">
    <source>
        <dbReference type="ARBA" id="ARBA00023136"/>
    </source>
</evidence>
<feature type="transmembrane region" description="Helical" evidence="18">
    <location>
        <begin position="928"/>
        <end position="946"/>
    </location>
</feature>
<evidence type="ECO:0000256" key="7">
    <source>
        <dbReference type="ARBA" id="ARBA00022692"/>
    </source>
</evidence>
<feature type="region of interest" description="Disordered" evidence="17">
    <location>
        <begin position="145"/>
        <end position="190"/>
    </location>
</feature>
<feature type="signal peptide" evidence="19">
    <location>
        <begin position="1"/>
        <end position="20"/>
    </location>
</feature>
<evidence type="ECO:0000256" key="18">
    <source>
        <dbReference type="SAM" id="Phobius"/>
    </source>
</evidence>
<keyword evidence="11" id="KW-0297">G-protein coupled receptor</keyword>
<keyword evidence="10 18" id="KW-1133">Transmembrane helix</keyword>
<organism evidence="23 24">
    <name type="scientific">Bison bison bison</name>
    <name type="common">North American plains bison</name>
    <dbReference type="NCBI Taxonomy" id="43346"/>
    <lineage>
        <taxon>Eukaryota</taxon>
        <taxon>Metazoa</taxon>
        <taxon>Chordata</taxon>
        <taxon>Craniata</taxon>
        <taxon>Vertebrata</taxon>
        <taxon>Euteleostomi</taxon>
        <taxon>Mammalia</taxon>
        <taxon>Eutheria</taxon>
        <taxon>Laurasiatheria</taxon>
        <taxon>Artiodactyla</taxon>
        <taxon>Ruminantia</taxon>
        <taxon>Pecora</taxon>
        <taxon>Bovidae</taxon>
        <taxon>Bovinae</taxon>
        <taxon>Bison</taxon>
    </lineage>
</organism>
<dbReference type="PROSITE" id="PS50092">
    <property type="entry name" value="TSP1"/>
    <property type="match status" value="4"/>
</dbReference>
<protein>
    <submittedName>
        <fullName evidence="24">Brain-specific angiogenesis inhibitor 2</fullName>
    </submittedName>
</protein>
<accession>A0A6P3H8H6</accession>
<feature type="region of interest" description="Disordered" evidence="17">
    <location>
        <begin position="1281"/>
        <end position="1317"/>
    </location>
</feature>
<dbReference type="Pfam" id="PF01825">
    <property type="entry name" value="GPS"/>
    <property type="match status" value="1"/>
</dbReference>
<dbReference type="FunFam" id="2.20.100.10:FF:000012">
    <property type="entry name" value="Adhesion G protein-coupled receptor B2"/>
    <property type="match status" value="1"/>
</dbReference>
<dbReference type="InterPro" id="IPR017981">
    <property type="entry name" value="GPCR_2-like_7TM"/>
</dbReference>
<keyword evidence="23" id="KW-1185">Reference proteome</keyword>
<evidence type="ECO:0000256" key="1">
    <source>
        <dbReference type="ARBA" id="ARBA00004613"/>
    </source>
</evidence>
<dbReference type="CTD" id="576"/>
<evidence type="ECO:0000259" key="21">
    <source>
        <dbReference type="PROSITE" id="PS50227"/>
    </source>
</evidence>
<dbReference type="PRINTS" id="PR01694">
    <property type="entry name" value="BAIPRECURSOR"/>
</dbReference>
<evidence type="ECO:0000313" key="24">
    <source>
        <dbReference type="RefSeq" id="XP_010835384.1"/>
    </source>
</evidence>
<feature type="transmembrane region" description="Helical" evidence="18">
    <location>
        <begin position="892"/>
        <end position="916"/>
    </location>
</feature>
<dbReference type="InterPro" id="IPR008077">
    <property type="entry name" value="GPCR_2_brain_angio_inhib"/>
</dbReference>
<feature type="domain" description="GAIN-B" evidence="20">
    <location>
        <begin position="646"/>
        <end position="814"/>
    </location>
</feature>
<gene>
    <name evidence="24" type="primary">BAI2</name>
</gene>
<dbReference type="GO" id="GO:0007166">
    <property type="term" value="P:cell surface receptor signaling pathway"/>
    <property type="evidence" value="ECO:0007669"/>
    <property type="project" value="InterPro"/>
</dbReference>
<dbReference type="GO" id="GO:0005886">
    <property type="term" value="C:plasma membrane"/>
    <property type="evidence" value="ECO:0007669"/>
    <property type="project" value="UniProtKB-SubCell"/>
</dbReference>
<dbReference type="InterPro" id="IPR046338">
    <property type="entry name" value="GAIN_dom_sf"/>
</dbReference>
<dbReference type="Pfam" id="PF16489">
    <property type="entry name" value="GAIN"/>
    <property type="match status" value="1"/>
</dbReference>
<evidence type="ECO:0000256" key="8">
    <source>
        <dbReference type="ARBA" id="ARBA00022729"/>
    </source>
</evidence>